<comment type="similarity">
    <text evidence="3">Belongs to the N(4)/N(6)-methyltransferase family.</text>
</comment>
<reference evidence="6 7" key="1">
    <citation type="submission" date="2022-06" db="EMBL/GenBank/DDBJ databases">
        <title>Paraconexibacter antarcticus.</title>
        <authorList>
            <person name="Kim C.S."/>
        </authorList>
    </citation>
    <scope>NUCLEOTIDE SEQUENCE [LARGE SCALE GENOMIC DNA]</scope>
    <source>
        <strain evidence="6 7">02-257</strain>
    </source>
</reference>
<dbReference type="Gene3D" id="3.40.50.150">
    <property type="entry name" value="Vaccinia Virus protein VP39"/>
    <property type="match status" value="1"/>
</dbReference>
<feature type="domain" description="DNA methylase N-4/N-6" evidence="5">
    <location>
        <begin position="9"/>
        <end position="227"/>
    </location>
</feature>
<evidence type="ECO:0000259" key="5">
    <source>
        <dbReference type="Pfam" id="PF01555"/>
    </source>
</evidence>
<keyword evidence="7" id="KW-1185">Reference proteome</keyword>
<sequence length="255" mass="27389">MTHRLTSGLEDAGLEIRDVLMWLYGSGMPKSRRLPGGRGTALKPAYEPIVLARTPMAGTTAATADRWGTGVLNTEACAIPDPTTSTAVVRWPANVCLTHQPGCRLGGCARGCAVAGLDRHTGRVRPSRFFYCSKASRRERDAGCQQLPARTLDLFPSSAGRSRRQVRNPHPTVKPIELMRWLTRLITPPGGVVLDPFCGSGSTGCAAVLEDRQFIGIERDPDHAKVARARITHHHQPRPAPAAPPTIALATTGPA</sequence>
<dbReference type="Proteomes" id="UP001056035">
    <property type="component" value="Chromosome"/>
</dbReference>
<feature type="compositionally biased region" description="Low complexity" evidence="4">
    <location>
        <begin position="245"/>
        <end position="255"/>
    </location>
</feature>
<gene>
    <name evidence="6" type="ORF">NBH00_18545</name>
</gene>
<dbReference type="SUPFAM" id="SSF53335">
    <property type="entry name" value="S-adenosyl-L-methionine-dependent methyltransferases"/>
    <property type="match status" value="1"/>
</dbReference>
<dbReference type="EMBL" id="CP098502">
    <property type="protein sequence ID" value="UTI63342.1"/>
    <property type="molecule type" value="Genomic_DNA"/>
</dbReference>
<evidence type="ECO:0000256" key="2">
    <source>
        <dbReference type="ARBA" id="ARBA00022679"/>
    </source>
</evidence>
<dbReference type="PRINTS" id="PR00508">
    <property type="entry name" value="S21N4MTFRASE"/>
</dbReference>
<evidence type="ECO:0000313" key="6">
    <source>
        <dbReference type="EMBL" id="UTI63342.1"/>
    </source>
</evidence>
<feature type="region of interest" description="Disordered" evidence="4">
    <location>
        <begin position="232"/>
        <end position="255"/>
    </location>
</feature>
<accession>A0ABY5DRG2</accession>
<evidence type="ECO:0000313" key="7">
    <source>
        <dbReference type="Proteomes" id="UP001056035"/>
    </source>
</evidence>
<evidence type="ECO:0000256" key="4">
    <source>
        <dbReference type="SAM" id="MobiDB-lite"/>
    </source>
</evidence>
<dbReference type="InterPro" id="IPR001091">
    <property type="entry name" value="RM_Methyltransferase"/>
</dbReference>
<proteinExistence type="inferred from homology"/>
<dbReference type="Pfam" id="PF01555">
    <property type="entry name" value="N6_N4_Mtase"/>
    <property type="match status" value="1"/>
</dbReference>
<dbReference type="InterPro" id="IPR002941">
    <property type="entry name" value="DNA_methylase_N4/N6"/>
</dbReference>
<keyword evidence="2" id="KW-0808">Transferase</keyword>
<protein>
    <recommendedName>
        <fullName evidence="3">Methyltransferase</fullName>
        <ecNumber evidence="3">2.1.1.-</ecNumber>
    </recommendedName>
</protein>
<evidence type="ECO:0000256" key="1">
    <source>
        <dbReference type="ARBA" id="ARBA00022603"/>
    </source>
</evidence>
<evidence type="ECO:0000256" key="3">
    <source>
        <dbReference type="RuleBase" id="RU362026"/>
    </source>
</evidence>
<dbReference type="InterPro" id="IPR029063">
    <property type="entry name" value="SAM-dependent_MTases_sf"/>
</dbReference>
<name>A0ABY5DRG2_9ACTN</name>
<keyword evidence="1" id="KW-0489">Methyltransferase</keyword>
<dbReference type="EC" id="2.1.1.-" evidence="3"/>
<organism evidence="6 7">
    <name type="scientific">Paraconexibacter antarcticus</name>
    <dbReference type="NCBI Taxonomy" id="2949664"/>
    <lineage>
        <taxon>Bacteria</taxon>
        <taxon>Bacillati</taxon>
        <taxon>Actinomycetota</taxon>
        <taxon>Thermoleophilia</taxon>
        <taxon>Solirubrobacterales</taxon>
        <taxon>Paraconexibacteraceae</taxon>
        <taxon>Paraconexibacter</taxon>
    </lineage>
</organism>